<keyword evidence="2" id="KW-1185">Reference proteome</keyword>
<sequence length="76" mass="8594">MAKGGGDAESYRLEGNEHFRSSRYHNAISSYTKSLECSKTSAVLSNRAQAYLNTKQLISFNSKCRKFDMMNNDSVF</sequence>
<accession>A0A183F0I8</accession>
<proteinExistence type="predicted"/>
<dbReference type="SUPFAM" id="SSF48452">
    <property type="entry name" value="TPR-like"/>
    <property type="match status" value="1"/>
</dbReference>
<dbReference type="Proteomes" id="UP000271098">
    <property type="component" value="Unassembled WGS sequence"/>
</dbReference>
<dbReference type="Gene3D" id="1.25.40.10">
    <property type="entry name" value="Tetratricopeptide repeat domain"/>
    <property type="match status" value="1"/>
</dbReference>
<dbReference type="EMBL" id="UYRT01113431">
    <property type="protein sequence ID" value="VDN49392.1"/>
    <property type="molecule type" value="Genomic_DNA"/>
</dbReference>
<dbReference type="InterPro" id="IPR011990">
    <property type="entry name" value="TPR-like_helical_dom_sf"/>
</dbReference>
<protein>
    <submittedName>
        <fullName evidence="3">TPR_REGION domain-containing protein</fullName>
    </submittedName>
</protein>
<evidence type="ECO:0000313" key="1">
    <source>
        <dbReference type="EMBL" id="VDN49392.1"/>
    </source>
</evidence>
<dbReference type="WBParaSite" id="GPUH_0002675901-mRNA-1">
    <property type="protein sequence ID" value="GPUH_0002675901-mRNA-1"/>
    <property type="gene ID" value="GPUH_0002675901"/>
</dbReference>
<reference evidence="1 2" key="2">
    <citation type="submission" date="2018-11" db="EMBL/GenBank/DDBJ databases">
        <authorList>
            <consortium name="Pathogen Informatics"/>
        </authorList>
    </citation>
    <scope>NUCLEOTIDE SEQUENCE [LARGE SCALE GENOMIC DNA]</scope>
</reference>
<reference evidence="3" key="1">
    <citation type="submission" date="2016-06" db="UniProtKB">
        <authorList>
            <consortium name="WormBaseParasite"/>
        </authorList>
    </citation>
    <scope>IDENTIFICATION</scope>
</reference>
<dbReference type="OrthoDB" id="245563at2759"/>
<gene>
    <name evidence="1" type="ORF">GPUH_LOCUS26729</name>
</gene>
<evidence type="ECO:0000313" key="2">
    <source>
        <dbReference type="Proteomes" id="UP000271098"/>
    </source>
</evidence>
<name>A0A183F0I8_9BILA</name>
<organism evidence="3">
    <name type="scientific">Gongylonema pulchrum</name>
    <dbReference type="NCBI Taxonomy" id="637853"/>
    <lineage>
        <taxon>Eukaryota</taxon>
        <taxon>Metazoa</taxon>
        <taxon>Ecdysozoa</taxon>
        <taxon>Nematoda</taxon>
        <taxon>Chromadorea</taxon>
        <taxon>Rhabditida</taxon>
        <taxon>Spirurina</taxon>
        <taxon>Spiruromorpha</taxon>
        <taxon>Spiruroidea</taxon>
        <taxon>Gongylonematidae</taxon>
        <taxon>Gongylonema</taxon>
    </lineage>
</organism>
<evidence type="ECO:0000313" key="3">
    <source>
        <dbReference type="WBParaSite" id="GPUH_0002675901-mRNA-1"/>
    </source>
</evidence>
<dbReference type="AlphaFoldDB" id="A0A183F0I8"/>